<evidence type="ECO:0000256" key="7">
    <source>
        <dbReference type="ARBA" id="ARBA00022679"/>
    </source>
</evidence>
<dbReference type="InterPro" id="IPR003594">
    <property type="entry name" value="HATPase_dom"/>
</dbReference>
<keyword evidence="6" id="KW-0597">Phosphoprotein</keyword>
<keyword evidence="12" id="KW-0924">Ammonia transport</keyword>
<keyword evidence="8" id="KW-0812">Transmembrane</keyword>
<evidence type="ECO:0000256" key="4">
    <source>
        <dbReference type="ARBA" id="ARBA00012438"/>
    </source>
</evidence>
<comment type="similarity">
    <text evidence="3">Belongs to the ammonia transporter channel (TC 1.A.11.2) family.</text>
</comment>
<keyword evidence="9" id="KW-0418">Kinase</keyword>
<dbReference type="PANTHER" id="PTHR11730">
    <property type="entry name" value="AMMONIUM TRANSPORTER"/>
    <property type="match status" value="1"/>
</dbReference>
<evidence type="ECO:0000256" key="5">
    <source>
        <dbReference type="ARBA" id="ARBA00022448"/>
    </source>
</evidence>
<evidence type="ECO:0000256" key="3">
    <source>
        <dbReference type="ARBA" id="ARBA00005887"/>
    </source>
</evidence>
<dbReference type="Gene3D" id="1.10.287.130">
    <property type="match status" value="1"/>
</dbReference>
<gene>
    <name evidence="13" type="ORF">TW71_09890</name>
</gene>
<dbReference type="PROSITE" id="PS01219">
    <property type="entry name" value="AMMONIUM_TRANSP"/>
    <property type="match status" value="1"/>
</dbReference>
<dbReference type="CDD" id="cd06225">
    <property type="entry name" value="HAMP"/>
    <property type="match status" value="1"/>
</dbReference>
<comment type="subcellular location">
    <subcellularLocation>
        <location evidence="2">Membrane</location>
        <topology evidence="2">Multi-pass membrane protein</topology>
    </subcellularLocation>
</comment>
<evidence type="ECO:0000256" key="11">
    <source>
        <dbReference type="ARBA" id="ARBA00023136"/>
    </source>
</evidence>
<evidence type="ECO:0000256" key="6">
    <source>
        <dbReference type="ARBA" id="ARBA00022553"/>
    </source>
</evidence>
<dbReference type="GO" id="GO:0000155">
    <property type="term" value="F:phosphorelay sensor kinase activity"/>
    <property type="evidence" value="ECO:0007669"/>
    <property type="project" value="InterPro"/>
</dbReference>
<comment type="caution">
    <text evidence="13">The sequence shown here is derived from an EMBL/GenBank/DDBJ whole genome shotgun (WGS) entry which is preliminary data.</text>
</comment>
<keyword evidence="5" id="KW-0813">Transport</keyword>
<dbReference type="SUPFAM" id="SSF47384">
    <property type="entry name" value="Homodimeric domain of signal transducing histidine kinase"/>
    <property type="match status" value="1"/>
</dbReference>
<dbReference type="InterPro" id="IPR003660">
    <property type="entry name" value="HAMP_dom"/>
</dbReference>
<dbReference type="AlphaFoldDB" id="A0A837G7W2"/>
<dbReference type="InterPro" id="IPR003661">
    <property type="entry name" value="HisK_dim/P_dom"/>
</dbReference>
<dbReference type="InterPro" id="IPR036097">
    <property type="entry name" value="HisK_dim/P_sf"/>
</dbReference>
<dbReference type="InterPro" id="IPR004358">
    <property type="entry name" value="Sig_transdc_His_kin-like_C"/>
</dbReference>
<accession>A0A837G7W2</accession>
<dbReference type="Gene3D" id="1.10.3430.10">
    <property type="entry name" value="Ammonium transporter AmtB like domains"/>
    <property type="match status" value="1"/>
</dbReference>
<dbReference type="Pfam" id="PF02518">
    <property type="entry name" value="HATPase_c"/>
    <property type="match status" value="1"/>
</dbReference>
<evidence type="ECO:0000313" key="13">
    <source>
        <dbReference type="EMBL" id="KJY74003.1"/>
    </source>
</evidence>
<evidence type="ECO:0000256" key="2">
    <source>
        <dbReference type="ARBA" id="ARBA00004141"/>
    </source>
</evidence>
<keyword evidence="10" id="KW-1133">Transmembrane helix</keyword>
<dbReference type="InterPro" id="IPR018047">
    <property type="entry name" value="Ammonium_transpt_CS"/>
</dbReference>
<dbReference type="Gene3D" id="3.30.565.10">
    <property type="entry name" value="Histidine kinase-like ATPase, C-terminal domain"/>
    <property type="match status" value="1"/>
</dbReference>
<sequence length="762" mass="83837">MAGTDFVSLLWLLVCTCIAFFMQAGFTLIETGCVRAKNSVNVAMKNMADFLVVSVVYVFVGFHLAQGSSLFSFDTFPLTSEDFPVVMFNLMFVATAATIVSGCVAERMSFRGYIYTSAFIGILTYPVVSYWTWNPNSWLYILGFQDFAGGATVHVVGGMIGLVGTMIIGPRKDRFIGTQQVNEIPSYNHTLVTIGVFLMVFAWLGFNGGSFYQFDARVPVVLFNTVLCGAVSGFVTLILVHRSKHVPVFVTLNSVLGGLVIVTAGANIFNTFEVALLGFLASITVYYGERILVALKIDDPVGAIPVHLFCGILGVIYTGYSLSLTQNGELVWDLMVQAVGILVILFWSGINSYACFQLLKCFHLDRVSPQDEELGLNVTEHGVQMSWLETLRVIEGISRDGDYSKRVPVEIGTEAGDVAISFNHLMDRLEANIDVLHHVAKGNLDDVDIVPSSDKDVMANSLHSMIVSLRSLIDEVEGEIENQAMQIETSEHSIQTLIEKFKRTQDQLMEAEKMSALTGMVVGVAHELNTPLGISVTSLSVLSEQLDEVAKKFSERTITTDDLNRFLNVANECIEMIVNNIERSVDLVSKLKQVNQKMTTEEPKLIDLKPMLNDAVLHVKDTLLQKSIEVEIECEETLQAYLPPISLQCVVEELLNNSALHGFGEEQDEEQRVIMVNVHQSSNRIDIIVEDNGVGIAPENQKKIFQPFFTTLRARGGTGLGLHMVYNICTQKLAGAINVQSEVNKGTRIALSLDTMGAAAAQ</sequence>
<dbReference type="InterPro" id="IPR036890">
    <property type="entry name" value="HATPase_C_sf"/>
</dbReference>
<dbReference type="InterPro" id="IPR024041">
    <property type="entry name" value="NH4_transpt_AmtB-like_dom"/>
</dbReference>
<evidence type="ECO:0000256" key="1">
    <source>
        <dbReference type="ARBA" id="ARBA00000085"/>
    </source>
</evidence>
<dbReference type="Pfam" id="PF00909">
    <property type="entry name" value="Ammonium_transp"/>
    <property type="match status" value="1"/>
</dbReference>
<dbReference type="PANTHER" id="PTHR11730:SF6">
    <property type="entry name" value="AMMONIUM TRANSPORTER"/>
    <property type="match status" value="1"/>
</dbReference>
<dbReference type="PROSITE" id="PS50885">
    <property type="entry name" value="HAMP"/>
    <property type="match status" value="1"/>
</dbReference>
<reference evidence="13" key="1">
    <citation type="journal article" date="2015" name="BMC Genomics">
        <title>Genome mining reveals unlocked bioactive potential of marine Gram-negative bacteria.</title>
        <authorList>
            <person name="Machado H."/>
            <person name="Sonnenschein E.C."/>
            <person name="Melchiorsen J."/>
            <person name="Gram L."/>
        </authorList>
    </citation>
    <scope>NUCLEOTIDE SEQUENCE</scope>
    <source>
        <strain evidence="13">S2052</strain>
    </source>
</reference>
<dbReference type="InterPro" id="IPR029020">
    <property type="entry name" value="Ammonium/urea_transptr"/>
</dbReference>
<proteinExistence type="inferred from homology"/>
<dbReference type="SUPFAM" id="SSF55874">
    <property type="entry name" value="ATPase domain of HSP90 chaperone/DNA topoisomerase II/histidine kinase"/>
    <property type="match status" value="1"/>
</dbReference>
<protein>
    <recommendedName>
        <fullName evidence="4">histidine kinase</fullName>
        <ecNumber evidence="4">2.7.13.3</ecNumber>
    </recommendedName>
</protein>
<name>A0A837G7W2_9VIBR</name>
<dbReference type="GO" id="GO:0016020">
    <property type="term" value="C:membrane"/>
    <property type="evidence" value="ECO:0007669"/>
    <property type="project" value="UniProtKB-SubCell"/>
</dbReference>
<keyword evidence="11" id="KW-0472">Membrane</keyword>
<dbReference type="SUPFAM" id="SSF111352">
    <property type="entry name" value="Ammonium transporter"/>
    <property type="match status" value="1"/>
</dbReference>
<dbReference type="PROSITE" id="PS50109">
    <property type="entry name" value="HIS_KIN"/>
    <property type="match status" value="1"/>
</dbReference>
<dbReference type="GO" id="GO:0008519">
    <property type="term" value="F:ammonium channel activity"/>
    <property type="evidence" value="ECO:0007669"/>
    <property type="project" value="InterPro"/>
</dbReference>
<keyword evidence="7" id="KW-0808">Transferase</keyword>
<evidence type="ECO:0000256" key="12">
    <source>
        <dbReference type="ARBA" id="ARBA00023177"/>
    </source>
</evidence>
<dbReference type="RefSeq" id="WP_045985756.1">
    <property type="nucleotide sequence ID" value="NZ_CP063052.1"/>
</dbReference>
<dbReference type="InterPro" id="IPR005467">
    <property type="entry name" value="His_kinase_dom"/>
</dbReference>
<dbReference type="SMART" id="SM00387">
    <property type="entry name" value="HATPase_c"/>
    <property type="match status" value="1"/>
</dbReference>
<evidence type="ECO:0000256" key="9">
    <source>
        <dbReference type="ARBA" id="ARBA00022777"/>
    </source>
</evidence>
<evidence type="ECO:0000256" key="10">
    <source>
        <dbReference type="ARBA" id="ARBA00022989"/>
    </source>
</evidence>
<dbReference type="CDD" id="cd00082">
    <property type="entry name" value="HisKA"/>
    <property type="match status" value="1"/>
</dbReference>
<dbReference type="EC" id="2.7.13.3" evidence="4"/>
<dbReference type="EMBL" id="JXXR01000010">
    <property type="protein sequence ID" value="KJY74003.1"/>
    <property type="molecule type" value="Genomic_DNA"/>
</dbReference>
<organism evidence="13">
    <name type="scientific">Vibrio coralliilyticus</name>
    <dbReference type="NCBI Taxonomy" id="190893"/>
    <lineage>
        <taxon>Bacteria</taxon>
        <taxon>Pseudomonadati</taxon>
        <taxon>Pseudomonadota</taxon>
        <taxon>Gammaproteobacteria</taxon>
        <taxon>Vibrionales</taxon>
        <taxon>Vibrionaceae</taxon>
        <taxon>Vibrio</taxon>
    </lineage>
</organism>
<comment type="catalytic activity">
    <reaction evidence="1">
        <text>ATP + protein L-histidine = ADP + protein N-phospho-L-histidine.</text>
        <dbReference type="EC" id="2.7.13.3"/>
    </reaction>
</comment>
<dbReference type="GO" id="GO:0097272">
    <property type="term" value="P:ammonium homeostasis"/>
    <property type="evidence" value="ECO:0007669"/>
    <property type="project" value="TreeGrafter"/>
</dbReference>
<evidence type="ECO:0000256" key="8">
    <source>
        <dbReference type="ARBA" id="ARBA00022692"/>
    </source>
</evidence>
<dbReference type="PRINTS" id="PR00344">
    <property type="entry name" value="BCTRLSENSOR"/>
</dbReference>